<protein>
    <submittedName>
        <fullName evidence="1">Uncharacterized protein</fullName>
    </submittedName>
</protein>
<dbReference type="AlphaFoldDB" id="A0A699X4L6"/>
<comment type="caution">
    <text evidence="1">The sequence shown here is derived from an EMBL/GenBank/DDBJ whole genome shotgun (WGS) entry which is preliminary data.</text>
</comment>
<proteinExistence type="predicted"/>
<evidence type="ECO:0000313" key="1">
    <source>
        <dbReference type="EMBL" id="GFD54013.1"/>
    </source>
</evidence>
<name>A0A699X4L6_TANCI</name>
<organism evidence="1">
    <name type="scientific">Tanacetum cinerariifolium</name>
    <name type="common">Dalmatian daisy</name>
    <name type="synonym">Chrysanthemum cinerariifolium</name>
    <dbReference type="NCBI Taxonomy" id="118510"/>
    <lineage>
        <taxon>Eukaryota</taxon>
        <taxon>Viridiplantae</taxon>
        <taxon>Streptophyta</taxon>
        <taxon>Embryophyta</taxon>
        <taxon>Tracheophyta</taxon>
        <taxon>Spermatophyta</taxon>
        <taxon>Magnoliopsida</taxon>
        <taxon>eudicotyledons</taxon>
        <taxon>Gunneridae</taxon>
        <taxon>Pentapetalae</taxon>
        <taxon>asterids</taxon>
        <taxon>campanulids</taxon>
        <taxon>Asterales</taxon>
        <taxon>Asteraceae</taxon>
        <taxon>Asteroideae</taxon>
        <taxon>Anthemideae</taxon>
        <taxon>Anthemidinae</taxon>
        <taxon>Tanacetum</taxon>
    </lineage>
</organism>
<sequence length="99" mass="10643">AVTPPTYHLLLSAGTPPLLPIPLPTPSTSCRADILKADMSPRKGLLLTVPTPRYEVGESSATGAARQSGFTVGRRVDYRFMDTVETSVLAMERRAMTAI</sequence>
<dbReference type="EMBL" id="BKCJ011801357">
    <property type="protein sequence ID" value="GFD54013.1"/>
    <property type="molecule type" value="Genomic_DNA"/>
</dbReference>
<feature type="non-terminal residue" evidence="1">
    <location>
        <position position="1"/>
    </location>
</feature>
<reference evidence="1" key="1">
    <citation type="journal article" date="2019" name="Sci. Rep.">
        <title>Draft genome of Tanacetum cinerariifolium, the natural source of mosquito coil.</title>
        <authorList>
            <person name="Yamashiro T."/>
            <person name="Shiraishi A."/>
            <person name="Satake H."/>
            <person name="Nakayama K."/>
        </authorList>
    </citation>
    <scope>NUCLEOTIDE SEQUENCE</scope>
</reference>
<feature type="non-terminal residue" evidence="1">
    <location>
        <position position="99"/>
    </location>
</feature>
<accession>A0A699X4L6</accession>
<gene>
    <name evidence="1" type="ORF">Tci_925982</name>
</gene>